<gene>
    <name evidence="1" type="ORF">GCM10007096_12050</name>
</gene>
<organism evidence="1 2">
    <name type="scientific">Pullulanibacillus pueri</name>
    <dbReference type="NCBI Taxonomy" id="1437324"/>
    <lineage>
        <taxon>Bacteria</taxon>
        <taxon>Bacillati</taxon>
        <taxon>Bacillota</taxon>
        <taxon>Bacilli</taxon>
        <taxon>Bacillales</taxon>
        <taxon>Sporolactobacillaceae</taxon>
        <taxon>Pullulanibacillus</taxon>
    </lineage>
</organism>
<comment type="caution">
    <text evidence="1">The sequence shown here is derived from an EMBL/GenBank/DDBJ whole genome shotgun (WGS) entry which is preliminary data.</text>
</comment>
<proteinExistence type="predicted"/>
<evidence type="ECO:0008006" key="3">
    <source>
        <dbReference type="Google" id="ProtNLM"/>
    </source>
</evidence>
<keyword evidence="2" id="KW-1185">Reference proteome</keyword>
<evidence type="ECO:0000313" key="2">
    <source>
        <dbReference type="Proteomes" id="UP000656813"/>
    </source>
</evidence>
<dbReference type="AlphaFoldDB" id="A0A8J3EM00"/>
<protein>
    <recommendedName>
        <fullName evidence="3">SLAP domain-containing protein</fullName>
    </recommendedName>
</protein>
<evidence type="ECO:0000313" key="1">
    <source>
        <dbReference type="EMBL" id="GGH78510.1"/>
    </source>
</evidence>
<dbReference type="RefSeq" id="WP_188496491.1">
    <property type="nucleotide sequence ID" value="NZ_BMFV01000006.1"/>
</dbReference>
<dbReference type="EMBL" id="BMFV01000006">
    <property type="protein sequence ID" value="GGH78510.1"/>
    <property type="molecule type" value="Genomic_DNA"/>
</dbReference>
<dbReference type="InterPro" id="IPR030910">
    <property type="entry name" value="SLAP_dom"/>
</dbReference>
<dbReference type="Proteomes" id="UP000656813">
    <property type="component" value="Unassembled WGS sequence"/>
</dbReference>
<reference evidence="1" key="2">
    <citation type="submission" date="2020-09" db="EMBL/GenBank/DDBJ databases">
        <authorList>
            <person name="Sun Q."/>
            <person name="Zhou Y."/>
        </authorList>
    </citation>
    <scope>NUCLEOTIDE SEQUENCE</scope>
    <source>
        <strain evidence="1">CGMCC 1.12777</strain>
    </source>
</reference>
<sequence length="127" mass="14654">MQHLQFETAWDKTLSAKDRHFIQEIFLETRISASKENILFTPLWQAVNHQGALLVTVLIHNFSTRALSFNDQTLLYLENGETVAEYSFTLPQLNITGKTSMPWTFIFPATRLNQQPLFENGELVIPE</sequence>
<reference evidence="1" key="1">
    <citation type="journal article" date="2014" name="Int. J. Syst. Evol. Microbiol.">
        <title>Complete genome sequence of Corynebacterium casei LMG S-19264T (=DSM 44701T), isolated from a smear-ripened cheese.</title>
        <authorList>
            <consortium name="US DOE Joint Genome Institute (JGI-PGF)"/>
            <person name="Walter F."/>
            <person name="Albersmeier A."/>
            <person name="Kalinowski J."/>
            <person name="Ruckert C."/>
        </authorList>
    </citation>
    <scope>NUCLEOTIDE SEQUENCE</scope>
    <source>
        <strain evidence="1">CGMCC 1.12777</strain>
    </source>
</reference>
<name>A0A8J3EM00_9BACL</name>
<accession>A0A8J3EM00</accession>
<dbReference type="NCBIfam" id="TIGR04398">
    <property type="entry name" value="SLAP_DUP"/>
    <property type="match status" value="1"/>
</dbReference>